<evidence type="ECO:0000259" key="3">
    <source>
        <dbReference type="SMART" id="SM00906"/>
    </source>
</evidence>
<evidence type="ECO:0000256" key="1">
    <source>
        <dbReference type="ARBA" id="ARBA00023242"/>
    </source>
</evidence>
<accession>A0AA43QR12</accession>
<feature type="compositionally biased region" description="Basic and acidic residues" evidence="2">
    <location>
        <begin position="57"/>
        <end position="66"/>
    </location>
</feature>
<dbReference type="SMART" id="SM00906">
    <property type="entry name" value="Fungal_trans"/>
    <property type="match status" value="1"/>
</dbReference>
<proteinExistence type="predicted"/>
<dbReference type="PANTHER" id="PTHR47783">
    <property type="entry name" value="ZN(II)2CYS6 TRANSCRIPTION FACTOR (EUROFUNG)-RELATED"/>
    <property type="match status" value="1"/>
</dbReference>
<reference evidence="4" key="1">
    <citation type="journal article" date="2023" name="Genome Biol. Evol.">
        <title>First Whole Genome Sequence and Flow Cytometry Genome Size Data for the Lichen-Forming Fungus Ramalina farinacea (Ascomycota).</title>
        <authorList>
            <person name="Llewellyn T."/>
            <person name="Mian S."/>
            <person name="Hill R."/>
            <person name="Leitch I.J."/>
            <person name="Gaya E."/>
        </authorList>
    </citation>
    <scope>NUCLEOTIDE SEQUENCE</scope>
    <source>
        <strain evidence="4">LIQ254RAFAR</strain>
    </source>
</reference>
<dbReference type="InterPro" id="IPR007219">
    <property type="entry name" value="XnlR_reg_dom"/>
</dbReference>
<dbReference type="EMBL" id="JAPUFD010000010">
    <property type="protein sequence ID" value="MDI1489964.1"/>
    <property type="molecule type" value="Genomic_DNA"/>
</dbReference>
<dbReference type="PANTHER" id="PTHR47783:SF1">
    <property type="entry name" value="ZN(II)2CYS6 TRANSCRIPTION FACTOR (EUROFUNG)"/>
    <property type="match status" value="1"/>
</dbReference>
<protein>
    <recommendedName>
        <fullName evidence="3">Xylanolytic transcriptional activator regulatory domain-containing protein</fullName>
    </recommendedName>
</protein>
<feature type="region of interest" description="Disordered" evidence="2">
    <location>
        <begin position="1"/>
        <end position="88"/>
    </location>
</feature>
<dbReference type="CDD" id="cd12148">
    <property type="entry name" value="fungal_TF_MHR"/>
    <property type="match status" value="1"/>
</dbReference>
<dbReference type="Proteomes" id="UP001161017">
    <property type="component" value="Unassembled WGS sequence"/>
</dbReference>
<feature type="domain" description="Xylanolytic transcriptional activator regulatory" evidence="3">
    <location>
        <begin position="218"/>
        <end position="315"/>
    </location>
</feature>
<name>A0AA43QR12_9LECA</name>
<sequence length="697" mass="77792">MSRPREYSSNEYMTKPASAAESTNRRTSDTPYKTVHYYRHHGPTAIAPGHKQVSVKARQDNDETSSRDQMIPVSNIPSSKQTSTLSASHPLFDDDSGLPQPAVLWQLLDIFFEYYGNFYCFLNKRHLIQRIKEGKAPVFLISVISALSARFCDPGMFSSYFSPLEDCVERDRWEFSAPFLERAKSLIVPTISLPTTDGVAGLLLLAFADFGDNNEAGLWMFTGMALRMAQELGLQRHRGDVSDRRAGHTIASEGDASTLGSSATIEMDVFKESSEVILLWSVFAHDSALCNGTGRVPSLKRHEINVRLPTKIDAAIVRAGPGNRLESASVELVPYMFSIMLLVSQSIEFLNTAASQISGHSHVEEEDRASRIENLRTTMLRTYRALPREVSFGANNYRAAVNAGQAGSYLFLHLQFHLQVAFLAQESLSELAELQPPDRPPRTKTTKKPQFDLYKSSIKAITDMLTIAKLIDDRPTLSLVYLNQAFFHAACAYSRDMIEEVREMGSSPQEEELSPSAFPIPSQTSPSMVFPQDSKQVLQPKASAEARKSTFSFLALTARANYQFLRQAIKDQARFYAGSGWVDAVLDQRETGLRDVDLTIVSDSIGTFIRLHDLREPGGSEAALQKFVPPAPGDILQPGEDQGNLTIDNFNWDEIPPSTFQNAELNFDPQAFFTDYMYTEEQFSNNGYELEPSNMLV</sequence>
<keyword evidence="5" id="KW-1185">Reference proteome</keyword>
<dbReference type="GO" id="GO:0008270">
    <property type="term" value="F:zinc ion binding"/>
    <property type="evidence" value="ECO:0007669"/>
    <property type="project" value="InterPro"/>
</dbReference>
<evidence type="ECO:0000313" key="4">
    <source>
        <dbReference type="EMBL" id="MDI1489964.1"/>
    </source>
</evidence>
<feature type="compositionally biased region" description="Polar residues" evidence="2">
    <location>
        <begin position="75"/>
        <end position="87"/>
    </location>
</feature>
<gene>
    <name evidence="4" type="ORF">OHK93_001163</name>
</gene>
<dbReference type="AlphaFoldDB" id="A0AA43QR12"/>
<evidence type="ECO:0000256" key="2">
    <source>
        <dbReference type="SAM" id="MobiDB-lite"/>
    </source>
</evidence>
<keyword evidence="1" id="KW-0539">Nucleus</keyword>
<organism evidence="4 5">
    <name type="scientific">Ramalina farinacea</name>
    <dbReference type="NCBI Taxonomy" id="258253"/>
    <lineage>
        <taxon>Eukaryota</taxon>
        <taxon>Fungi</taxon>
        <taxon>Dikarya</taxon>
        <taxon>Ascomycota</taxon>
        <taxon>Pezizomycotina</taxon>
        <taxon>Lecanoromycetes</taxon>
        <taxon>OSLEUM clade</taxon>
        <taxon>Lecanoromycetidae</taxon>
        <taxon>Lecanorales</taxon>
        <taxon>Lecanorineae</taxon>
        <taxon>Ramalinaceae</taxon>
        <taxon>Ramalina</taxon>
    </lineage>
</organism>
<dbReference type="GO" id="GO:0006351">
    <property type="term" value="P:DNA-templated transcription"/>
    <property type="evidence" value="ECO:0007669"/>
    <property type="project" value="InterPro"/>
</dbReference>
<dbReference type="Pfam" id="PF04082">
    <property type="entry name" value="Fungal_trans"/>
    <property type="match status" value="1"/>
</dbReference>
<evidence type="ECO:0000313" key="5">
    <source>
        <dbReference type="Proteomes" id="UP001161017"/>
    </source>
</evidence>
<dbReference type="GO" id="GO:0003677">
    <property type="term" value="F:DNA binding"/>
    <property type="evidence" value="ECO:0007669"/>
    <property type="project" value="InterPro"/>
</dbReference>
<comment type="caution">
    <text evidence="4">The sequence shown here is derived from an EMBL/GenBank/DDBJ whole genome shotgun (WGS) entry which is preliminary data.</text>
</comment>